<dbReference type="CDD" id="cd06170">
    <property type="entry name" value="LuxR_C_like"/>
    <property type="match status" value="1"/>
</dbReference>
<accession>A0A8J4E7M7</accession>
<organism evidence="2 3">
    <name type="scientific">Virgisporangium aurantiacum</name>
    <dbReference type="NCBI Taxonomy" id="175570"/>
    <lineage>
        <taxon>Bacteria</taxon>
        <taxon>Bacillati</taxon>
        <taxon>Actinomycetota</taxon>
        <taxon>Actinomycetes</taxon>
        <taxon>Micromonosporales</taxon>
        <taxon>Micromonosporaceae</taxon>
        <taxon>Virgisporangium</taxon>
    </lineage>
</organism>
<dbReference type="SUPFAM" id="SSF48452">
    <property type="entry name" value="TPR-like"/>
    <property type="match status" value="1"/>
</dbReference>
<dbReference type="PRINTS" id="PR00038">
    <property type="entry name" value="HTHLUXR"/>
</dbReference>
<dbReference type="AlphaFoldDB" id="A0A8J4E7M7"/>
<evidence type="ECO:0000259" key="1">
    <source>
        <dbReference type="PROSITE" id="PS50043"/>
    </source>
</evidence>
<dbReference type="Pfam" id="PF00196">
    <property type="entry name" value="GerE"/>
    <property type="match status" value="1"/>
</dbReference>
<dbReference type="PANTHER" id="PTHR47691">
    <property type="entry name" value="REGULATOR-RELATED"/>
    <property type="match status" value="1"/>
</dbReference>
<dbReference type="PRINTS" id="PR00364">
    <property type="entry name" value="DISEASERSIST"/>
</dbReference>
<dbReference type="InterPro" id="IPR027417">
    <property type="entry name" value="P-loop_NTPase"/>
</dbReference>
<dbReference type="SMART" id="SM00421">
    <property type="entry name" value="HTH_LUXR"/>
    <property type="match status" value="1"/>
</dbReference>
<dbReference type="PANTHER" id="PTHR47691:SF3">
    <property type="entry name" value="HTH-TYPE TRANSCRIPTIONAL REGULATOR RV0890C-RELATED"/>
    <property type="match status" value="1"/>
</dbReference>
<dbReference type="InterPro" id="IPR036388">
    <property type="entry name" value="WH-like_DNA-bd_sf"/>
</dbReference>
<name>A0A8J4E7M7_9ACTN</name>
<proteinExistence type="predicted"/>
<dbReference type="Gene3D" id="1.10.10.10">
    <property type="entry name" value="Winged helix-like DNA-binding domain superfamily/Winged helix DNA-binding domain"/>
    <property type="match status" value="1"/>
</dbReference>
<dbReference type="SUPFAM" id="SSF46894">
    <property type="entry name" value="C-terminal effector domain of the bipartite response regulators"/>
    <property type="match status" value="1"/>
</dbReference>
<protein>
    <submittedName>
        <fullName evidence="2">LuxR family transcriptional regulator</fullName>
    </submittedName>
</protein>
<dbReference type="GO" id="GO:0006355">
    <property type="term" value="P:regulation of DNA-templated transcription"/>
    <property type="evidence" value="ECO:0007669"/>
    <property type="project" value="InterPro"/>
</dbReference>
<dbReference type="Gene3D" id="1.25.40.10">
    <property type="entry name" value="Tetratricopeptide repeat domain"/>
    <property type="match status" value="1"/>
</dbReference>
<dbReference type="EMBL" id="BOPG01000126">
    <property type="protein sequence ID" value="GIJ64721.1"/>
    <property type="molecule type" value="Genomic_DNA"/>
</dbReference>
<dbReference type="InterPro" id="IPR000792">
    <property type="entry name" value="Tscrpt_reg_LuxR_C"/>
</dbReference>
<comment type="caution">
    <text evidence="2">The sequence shown here is derived from an EMBL/GenBank/DDBJ whole genome shotgun (WGS) entry which is preliminary data.</text>
</comment>
<dbReference type="Gene3D" id="3.40.50.300">
    <property type="entry name" value="P-loop containing nucleotide triphosphate hydrolases"/>
    <property type="match status" value="1"/>
</dbReference>
<dbReference type="PROSITE" id="PS50043">
    <property type="entry name" value="HTH_LUXR_2"/>
    <property type="match status" value="1"/>
</dbReference>
<evidence type="ECO:0000313" key="2">
    <source>
        <dbReference type="EMBL" id="GIJ64721.1"/>
    </source>
</evidence>
<evidence type="ECO:0000313" key="3">
    <source>
        <dbReference type="Proteomes" id="UP000612585"/>
    </source>
</evidence>
<gene>
    <name evidence="2" type="ORF">Vau01_122370</name>
</gene>
<dbReference type="InterPro" id="IPR011990">
    <property type="entry name" value="TPR-like_helical_dom_sf"/>
</dbReference>
<dbReference type="SUPFAM" id="SSF52540">
    <property type="entry name" value="P-loop containing nucleoside triphosphate hydrolases"/>
    <property type="match status" value="1"/>
</dbReference>
<sequence>MHGRVMTAAVWVVRSSVTPVVRRAVPGNLPVELASFVGRRSELREVSRLLADSRLVTLIGVGGIGKTRLALRAAAGAGRAFADGGWFVDLTALRNPGLGSQEVEHSGALAGLVAAVLGLEDRGGGLSLRQLTDYLAHRRALLVLDNCEHLLPACAALVMGLLRTCPTLRVMATSREPLAISGEVVFAVGPLPAPASGGGQSLDEIGRYDAVALFTTRARAVKPGFELTAGNRAAVAEICHRVDGLPLAIELAAARIRMLSPQQLLHRLGDRFILLRQGSRGAPARQRTLRACVDWSFDLCGKQEQVLWARLSVFVGGFELDAVEGICTDDLVPVDEVLDLLAGLVNKSVVGRDDDGHDDGHDGSHGDEQARYRMLETVRDFGADKLIEAGEREAFRRRHRAWYQQLVARAKAEWISSRQAYWMARLNREHPNLRAAVDDCLAEPGQAHEVLEMVVNLPGLYWWTTGMFGEGRRWLDLALAQATAPTAVRARALLLDGQMTMTQNQAELGTRLLDEGEDLARRLDATAEIALAVFLRGQFRLHDGDLPAAIEALEASRDILSTAPQRGSVHNLELRLGQLIALGMVTGMAGDHDRADACFREVLAITEPRGEHRLRSYALRAQALSAWRQGRMTDVVALVEASLRLHRPPGSTDRYGAVQGIEVMAGAVASLRQYRRAATLLGAADTLWVEIGASVARFTFLAGPHEAAQRQARAGLSDTTFAEAFTHGRAMSYNDAIAYALDEYRRPTPPPPADRSTPLTRRERQVADLLTQGLSNKEIASTLVISQRTAESHVENILAKLGFASRSQAAAWAAAQQTHQL</sequence>
<dbReference type="GO" id="GO:0003677">
    <property type="term" value="F:DNA binding"/>
    <property type="evidence" value="ECO:0007669"/>
    <property type="project" value="InterPro"/>
</dbReference>
<feature type="domain" description="HTH luxR-type" evidence="1">
    <location>
        <begin position="752"/>
        <end position="817"/>
    </location>
</feature>
<reference evidence="2" key="1">
    <citation type="submission" date="2021-01" db="EMBL/GenBank/DDBJ databases">
        <title>Whole genome shotgun sequence of Virgisporangium aurantiacum NBRC 16421.</title>
        <authorList>
            <person name="Komaki H."/>
            <person name="Tamura T."/>
        </authorList>
    </citation>
    <scope>NUCLEOTIDE SEQUENCE</scope>
    <source>
        <strain evidence="2">NBRC 16421</strain>
    </source>
</reference>
<dbReference type="InterPro" id="IPR016032">
    <property type="entry name" value="Sig_transdc_resp-reg_C-effctor"/>
</dbReference>
<keyword evidence="3" id="KW-1185">Reference proteome</keyword>
<dbReference type="Proteomes" id="UP000612585">
    <property type="component" value="Unassembled WGS sequence"/>
</dbReference>